<feature type="compositionally biased region" description="Polar residues" evidence="2">
    <location>
        <begin position="567"/>
        <end position="582"/>
    </location>
</feature>
<dbReference type="AlphaFoldDB" id="A0A194WWM5"/>
<protein>
    <recommendedName>
        <fullName evidence="5">Fungal N-terminal domain-containing protein</fullName>
    </recommendedName>
</protein>
<feature type="coiled-coil region" evidence="1">
    <location>
        <begin position="405"/>
        <end position="467"/>
    </location>
</feature>
<dbReference type="RefSeq" id="XP_018066728.1">
    <property type="nucleotide sequence ID" value="XM_018218694.1"/>
</dbReference>
<keyword evidence="4" id="KW-1185">Reference proteome</keyword>
<evidence type="ECO:0008006" key="5">
    <source>
        <dbReference type="Google" id="ProtNLM"/>
    </source>
</evidence>
<feature type="compositionally biased region" description="Polar residues" evidence="2">
    <location>
        <begin position="254"/>
        <end position="278"/>
    </location>
</feature>
<gene>
    <name evidence="3" type="ORF">LY89DRAFT_722011</name>
</gene>
<feature type="region of interest" description="Disordered" evidence="2">
    <location>
        <begin position="246"/>
        <end position="278"/>
    </location>
</feature>
<reference evidence="3 4" key="1">
    <citation type="submission" date="2015-10" db="EMBL/GenBank/DDBJ databases">
        <title>Full genome of DAOMC 229536 Phialocephala scopiformis, a fungal endophyte of spruce producing the potent anti-insectan compound rugulosin.</title>
        <authorList>
            <consortium name="DOE Joint Genome Institute"/>
            <person name="Walker A.K."/>
            <person name="Frasz S.L."/>
            <person name="Seifert K.A."/>
            <person name="Miller J.D."/>
            <person name="Mondo S.J."/>
            <person name="Labutti K."/>
            <person name="Lipzen A."/>
            <person name="Dockter R."/>
            <person name="Kennedy M."/>
            <person name="Grigoriev I.V."/>
            <person name="Spatafora J.W."/>
        </authorList>
    </citation>
    <scope>NUCLEOTIDE SEQUENCE [LARGE SCALE GENOMIC DNA]</scope>
    <source>
        <strain evidence="3 4">CBS 120377</strain>
    </source>
</reference>
<sequence length="582" mass="65503">MVDPLSIASSVVSLSSGCLLTVKRLIEVAGKFKDAPKLIHSLSSEAKVIAISLSQLHNIFVSDEHSILSQALLTPDIRTALDIALTGCTVTLSCIEDETRSLAAKLESDQKIKFADRAKVVWKDDRFKELLQQLHRQHNVIAILQQGFQMKILADIVPHLWSHHPAFTRVAADTESLRGLYPQMKGAKSFLESTEEGGGEEATFSIVSERQFEFDDIVTNSQAYRRVVVAATQTLRATHSRIVSAEGVSKDTSDGQANNSDSKVLDSNSANQSRKLGGSRWTNTVEENLIQKGYFLPPSTIDTSNFVQQLRGYVTHVDDIEKKLRDAGEESSALREMLKQKGSAIQDLEWDVQQQFGERKKISGTLCQTLYDMKKVEADCWKWKEKYTLVQLEVLGLKAKVDEIKENFVQQRKEWGQKRQELEEKLLKLGSERDEFKSNWLFESEKVEKLSKEMEEDADMARKALENKIWEGKTLQIGSTLLIQLQPPISLQKASNGSRLLQAFKSPEAPEGRVTRWNNSQKRWLFVEICTDKSQFKKPTASAVRPPRRPSSPALEPESAEETLSPVTSDFDSAVTSDSMDW</sequence>
<keyword evidence="1" id="KW-0175">Coiled coil</keyword>
<evidence type="ECO:0000313" key="4">
    <source>
        <dbReference type="Proteomes" id="UP000070700"/>
    </source>
</evidence>
<dbReference type="KEGG" id="psco:LY89DRAFT_722011"/>
<dbReference type="GeneID" id="28828420"/>
<evidence type="ECO:0000256" key="2">
    <source>
        <dbReference type="SAM" id="MobiDB-lite"/>
    </source>
</evidence>
<dbReference type="EMBL" id="KQ947424">
    <property type="protein sequence ID" value="KUJ12373.1"/>
    <property type="molecule type" value="Genomic_DNA"/>
</dbReference>
<accession>A0A194WWM5</accession>
<evidence type="ECO:0000256" key="1">
    <source>
        <dbReference type="SAM" id="Coils"/>
    </source>
</evidence>
<dbReference type="Proteomes" id="UP000070700">
    <property type="component" value="Unassembled WGS sequence"/>
</dbReference>
<organism evidence="3 4">
    <name type="scientific">Mollisia scopiformis</name>
    <name type="common">Conifer needle endophyte fungus</name>
    <name type="synonym">Phialocephala scopiformis</name>
    <dbReference type="NCBI Taxonomy" id="149040"/>
    <lineage>
        <taxon>Eukaryota</taxon>
        <taxon>Fungi</taxon>
        <taxon>Dikarya</taxon>
        <taxon>Ascomycota</taxon>
        <taxon>Pezizomycotina</taxon>
        <taxon>Leotiomycetes</taxon>
        <taxon>Helotiales</taxon>
        <taxon>Mollisiaceae</taxon>
        <taxon>Mollisia</taxon>
    </lineage>
</organism>
<evidence type="ECO:0000313" key="3">
    <source>
        <dbReference type="EMBL" id="KUJ12373.1"/>
    </source>
</evidence>
<dbReference type="OrthoDB" id="5365701at2759"/>
<feature type="compositionally biased region" description="Low complexity" evidence="2">
    <location>
        <begin position="539"/>
        <end position="566"/>
    </location>
</feature>
<proteinExistence type="predicted"/>
<dbReference type="InParanoid" id="A0A194WWM5"/>
<name>A0A194WWM5_MOLSC</name>
<feature type="region of interest" description="Disordered" evidence="2">
    <location>
        <begin position="537"/>
        <end position="582"/>
    </location>
</feature>